<dbReference type="Proteomes" id="UP000249008">
    <property type="component" value="Chromosome 1"/>
</dbReference>
<evidence type="ECO:0000313" key="1">
    <source>
        <dbReference type="EMBL" id="SQJ15528.1"/>
    </source>
</evidence>
<accession>A0AAX2JFA0</accession>
<dbReference type="GeneID" id="78454283"/>
<protein>
    <submittedName>
        <fullName evidence="1">Uncharacterized protein</fullName>
    </submittedName>
</protein>
<sequence length="238" mass="27272">MRREIIKADNSNHVITITKKEEEITIEFDFELVPEVAPRFTLPLWAMGKEEEYEFEGGFVLKADDTGTRDILYNLLARIKGYKELIFVCKTSDEYKGGFKYISQALKDNGIIMNGIRLNCIASIDNANFATMLNSTRNHQGNLIISTTFDTQRKKRFNITTVPLADVEYMLYSDIYCNTIEEFEKVLYSDIGGYKTFTLSGKDYTVILKDEVNENSQTAVIDGMVKNCKIYSFSLEEV</sequence>
<proteinExistence type="predicted"/>
<organism evidence="1 2">
    <name type="scientific">Fusobacterium ulcerans</name>
    <dbReference type="NCBI Taxonomy" id="861"/>
    <lineage>
        <taxon>Bacteria</taxon>
        <taxon>Fusobacteriati</taxon>
        <taxon>Fusobacteriota</taxon>
        <taxon>Fusobacteriia</taxon>
        <taxon>Fusobacteriales</taxon>
        <taxon>Fusobacteriaceae</taxon>
        <taxon>Fusobacterium</taxon>
    </lineage>
</organism>
<dbReference type="EMBL" id="LS483487">
    <property type="protein sequence ID" value="SQJ15528.1"/>
    <property type="molecule type" value="Genomic_DNA"/>
</dbReference>
<name>A0AAX2JFA0_9FUSO</name>
<dbReference type="RefSeq" id="WP_005979791.1">
    <property type="nucleotide sequence ID" value="NZ_CABKNW010000004.1"/>
</dbReference>
<reference evidence="1 2" key="1">
    <citation type="submission" date="2018-06" db="EMBL/GenBank/DDBJ databases">
        <authorList>
            <consortium name="Pathogen Informatics"/>
            <person name="Doyle S."/>
        </authorList>
    </citation>
    <scope>NUCLEOTIDE SEQUENCE [LARGE SCALE GENOMIC DNA]</scope>
    <source>
        <strain evidence="1 2">NCTC12112</strain>
    </source>
</reference>
<dbReference type="AlphaFoldDB" id="A0AAX2JFA0"/>
<gene>
    <name evidence="1" type="ORF">NCTC12112_03017</name>
</gene>
<dbReference type="KEGG" id="ful:C4N20_05650"/>
<evidence type="ECO:0000313" key="2">
    <source>
        <dbReference type="Proteomes" id="UP000249008"/>
    </source>
</evidence>